<keyword evidence="1" id="KW-0812">Transmembrane</keyword>
<dbReference type="Proteomes" id="UP001597319">
    <property type="component" value="Unassembled WGS sequence"/>
</dbReference>
<proteinExistence type="predicted"/>
<dbReference type="Pfam" id="PF06580">
    <property type="entry name" value="His_kinase"/>
    <property type="match status" value="1"/>
</dbReference>
<name>A0ABW5LH02_9FLAO</name>
<reference evidence="5" key="1">
    <citation type="journal article" date="2019" name="Int. J. Syst. Evol. Microbiol.">
        <title>The Global Catalogue of Microorganisms (GCM) 10K type strain sequencing project: providing services to taxonomists for standard genome sequencing and annotation.</title>
        <authorList>
            <consortium name="The Broad Institute Genomics Platform"/>
            <consortium name="The Broad Institute Genome Sequencing Center for Infectious Disease"/>
            <person name="Wu L."/>
            <person name="Ma J."/>
        </authorList>
    </citation>
    <scope>NUCLEOTIDE SEQUENCE [LARGE SCALE GENOMIC DNA]</scope>
    <source>
        <strain evidence="5">KCTC 52274</strain>
    </source>
</reference>
<dbReference type="InterPro" id="IPR036890">
    <property type="entry name" value="HATPase_C_sf"/>
</dbReference>
<dbReference type="SUPFAM" id="SSF55874">
    <property type="entry name" value="ATPase domain of HSP90 chaperone/DNA topoisomerase II/histidine kinase"/>
    <property type="match status" value="1"/>
</dbReference>
<keyword evidence="1" id="KW-0472">Membrane</keyword>
<keyword evidence="5" id="KW-1185">Reference proteome</keyword>
<feature type="transmembrane region" description="Helical" evidence="1">
    <location>
        <begin position="40"/>
        <end position="61"/>
    </location>
</feature>
<feature type="domain" description="Signal transduction histidine kinase internal region" evidence="2">
    <location>
        <begin position="284"/>
        <end position="360"/>
    </location>
</feature>
<feature type="transmembrane region" description="Helical" evidence="1">
    <location>
        <begin position="176"/>
        <end position="196"/>
    </location>
</feature>
<dbReference type="PANTHER" id="PTHR34220:SF7">
    <property type="entry name" value="SENSOR HISTIDINE KINASE YPDA"/>
    <property type="match status" value="1"/>
</dbReference>
<feature type="domain" description="7TM-DISM receptor extracellular" evidence="3">
    <location>
        <begin position="12"/>
        <end position="223"/>
    </location>
</feature>
<keyword evidence="4" id="KW-0808">Transferase</keyword>
<gene>
    <name evidence="4" type="ORF">ACFSR1_10360</name>
</gene>
<evidence type="ECO:0000313" key="5">
    <source>
        <dbReference type="Proteomes" id="UP001597319"/>
    </source>
</evidence>
<evidence type="ECO:0000259" key="3">
    <source>
        <dbReference type="Pfam" id="PF07695"/>
    </source>
</evidence>
<feature type="transmembrane region" description="Helical" evidence="1">
    <location>
        <begin position="67"/>
        <end position="88"/>
    </location>
</feature>
<dbReference type="Gene3D" id="3.30.565.10">
    <property type="entry name" value="Histidine kinase-like ATPase, C-terminal domain"/>
    <property type="match status" value="1"/>
</dbReference>
<keyword evidence="4" id="KW-0418">Kinase</keyword>
<dbReference type="GO" id="GO:0016301">
    <property type="term" value="F:kinase activity"/>
    <property type="evidence" value="ECO:0007669"/>
    <property type="project" value="UniProtKB-KW"/>
</dbReference>
<feature type="transmembrane region" description="Helical" evidence="1">
    <location>
        <begin position="12"/>
        <end position="33"/>
    </location>
</feature>
<dbReference type="InterPro" id="IPR010559">
    <property type="entry name" value="Sig_transdc_His_kin_internal"/>
</dbReference>
<accession>A0ABW5LH02</accession>
<dbReference type="InterPro" id="IPR011623">
    <property type="entry name" value="7TMR_DISM_rcpt_extracell_dom1"/>
</dbReference>
<dbReference type="Pfam" id="PF07695">
    <property type="entry name" value="7TMR-DISM_7TM"/>
    <property type="match status" value="1"/>
</dbReference>
<dbReference type="RefSeq" id="WP_378292182.1">
    <property type="nucleotide sequence ID" value="NZ_JBHULE010000019.1"/>
</dbReference>
<sequence>MSENYAYLSRVLFFGWTLGAIFLLSTITFLIFLKVREKSFLYYSLYAIFLNIYIAFQAMTLIHESRIIYGVPLTSLINWPVQFVYYLLYTQFIRTFFNFKKHNPKLDKLIVQFIWGMGIICLGFTLLNFFVLHTPTRSISYNFEKFILFFYIPFFVPFAAYVLYKILKSNDPAKHFIIIGSTVYVLSALTSMYFSVTKKIDFPLIFFMIGVLIEFIFFAVGLGIKVYLIFEQRNEYQEKLIDQLETNKKLVEYNNQILTDRIENFTKKEIELEFKNSINKLKSKVFRSQVNSHFIFNILNSIKASIISNNKEKSIDHLNKFSKLIRNILNHSLEEYVSLEKEIEITKLYVLLENLRFENQIHFTLKIDPNITSTSSIKIPPFILQPFVENSIWHGLANKKGKKSIKINISQYQKKLKITIQDNGIGMLKALEIQKKKSITHKSLGIDITKERLILFAQDSIQDYNLVFENLGTENNSKGTKVLIEIPLKNTIVVS</sequence>
<dbReference type="InterPro" id="IPR050640">
    <property type="entry name" value="Bact_2-comp_sensor_kinase"/>
</dbReference>
<feature type="transmembrane region" description="Helical" evidence="1">
    <location>
        <begin position="146"/>
        <end position="164"/>
    </location>
</feature>
<dbReference type="PANTHER" id="PTHR34220">
    <property type="entry name" value="SENSOR HISTIDINE KINASE YPDA"/>
    <property type="match status" value="1"/>
</dbReference>
<feature type="transmembrane region" description="Helical" evidence="1">
    <location>
        <begin position="109"/>
        <end position="131"/>
    </location>
</feature>
<keyword evidence="1" id="KW-1133">Transmembrane helix</keyword>
<protein>
    <submittedName>
        <fullName evidence="4">Histidine kinase</fullName>
    </submittedName>
</protein>
<dbReference type="EMBL" id="JBHULE010000019">
    <property type="protein sequence ID" value="MFD2563068.1"/>
    <property type="molecule type" value="Genomic_DNA"/>
</dbReference>
<feature type="transmembrane region" description="Helical" evidence="1">
    <location>
        <begin position="202"/>
        <end position="230"/>
    </location>
</feature>
<evidence type="ECO:0000256" key="1">
    <source>
        <dbReference type="SAM" id="Phobius"/>
    </source>
</evidence>
<comment type="caution">
    <text evidence="4">The sequence shown here is derived from an EMBL/GenBank/DDBJ whole genome shotgun (WGS) entry which is preliminary data.</text>
</comment>
<evidence type="ECO:0000259" key="2">
    <source>
        <dbReference type="Pfam" id="PF06580"/>
    </source>
</evidence>
<evidence type="ECO:0000313" key="4">
    <source>
        <dbReference type="EMBL" id="MFD2563068.1"/>
    </source>
</evidence>
<organism evidence="4 5">
    <name type="scientific">Aquimarina rubra</name>
    <dbReference type="NCBI Taxonomy" id="1920033"/>
    <lineage>
        <taxon>Bacteria</taxon>
        <taxon>Pseudomonadati</taxon>
        <taxon>Bacteroidota</taxon>
        <taxon>Flavobacteriia</taxon>
        <taxon>Flavobacteriales</taxon>
        <taxon>Flavobacteriaceae</taxon>
        <taxon>Aquimarina</taxon>
    </lineage>
</organism>